<organism evidence="2 3">
    <name type="scientific">Pseudobutyrivibrio xylanivorans DSM 14809</name>
    <dbReference type="NCBI Taxonomy" id="1123012"/>
    <lineage>
        <taxon>Bacteria</taxon>
        <taxon>Bacillati</taxon>
        <taxon>Bacillota</taxon>
        <taxon>Clostridia</taxon>
        <taxon>Lachnospirales</taxon>
        <taxon>Lachnospiraceae</taxon>
        <taxon>Pseudobutyrivibrio</taxon>
    </lineage>
</organism>
<dbReference type="EMBL" id="FQYQ01000020">
    <property type="protein sequence ID" value="SHJ40772.1"/>
    <property type="molecule type" value="Genomic_DNA"/>
</dbReference>
<proteinExistence type="predicted"/>
<dbReference type="PANTHER" id="PTHR46889:SF4">
    <property type="entry name" value="TRANSPOSASE INSO FOR INSERTION SEQUENCE ELEMENT IS911B-RELATED"/>
    <property type="match status" value="1"/>
</dbReference>
<dbReference type="Proteomes" id="UP000184185">
    <property type="component" value="Unassembled WGS sequence"/>
</dbReference>
<feature type="non-terminal residue" evidence="2">
    <location>
        <position position="1"/>
    </location>
</feature>
<dbReference type="RefSeq" id="WP_143151438.1">
    <property type="nucleotide sequence ID" value="NZ_FQYQ01000020.1"/>
</dbReference>
<dbReference type="InterPro" id="IPR012337">
    <property type="entry name" value="RNaseH-like_sf"/>
</dbReference>
<dbReference type="InterPro" id="IPR001584">
    <property type="entry name" value="Integrase_cat-core"/>
</dbReference>
<dbReference type="PROSITE" id="PS50994">
    <property type="entry name" value="INTEGRASE"/>
    <property type="match status" value="1"/>
</dbReference>
<dbReference type="AlphaFoldDB" id="A0A1M6J2A9"/>
<evidence type="ECO:0000313" key="2">
    <source>
        <dbReference type="EMBL" id="SHJ40772.1"/>
    </source>
</evidence>
<evidence type="ECO:0000259" key="1">
    <source>
        <dbReference type="PROSITE" id="PS50994"/>
    </source>
</evidence>
<dbReference type="GO" id="GO:0015074">
    <property type="term" value="P:DNA integration"/>
    <property type="evidence" value="ECO:0007669"/>
    <property type="project" value="InterPro"/>
</dbReference>
<dbReference type="InterPro" id="IPR050900">
    <property type="entry name" value="Transposase_IS3/IS150/IS904"/>
</dbReference>
<dbReference type="Gene3D" id="3.30.420.10">
    <property type="entry name" value="Ribonuclease H-like superfamily/Ribonuclease H"/>
    <property type="match status" value="1"/>
</dbReference>
<sequence>VKGLIFHSDQGWQYQHTYYRTALQEHGIIQSMSRKGNCYDNCIMETFFGRLKNEMYYGYEKDYSSFEEFSKAVEEYIDYYNNKRIQAKTKWMPPVQYRIASMCSA</sequence>
<gene>
    <name evidence="2" type="ORF">SAMN02745725_02487</name>
</gene>
<dbReference type="GO" id="GO:0003676">
    <property type="term" value="F:nucleic acid binding"/>
    <property type="evidence" value="ECO:0007669"/>
    <property type="project" value="InterPro"/>
</dbReference>
<feature type="domain" description="Integrase catalytic" evidence="1">
    <location>
        <begin position="1"/>
        <end position="102"/>
    </location>
</feature>
<keyword evidence="3" id="KW-1185">Reference proteome</keyword>
<name>A0A1M6J2A9_PSEXY</name>
<dbReference type="SUPFAM" id="SSF53098">
    <property type="entry name" value="Ribonuclease H-like"/>
    <property type="match status" value="1"/>
</dbReference>
<protein>
    <submittedName>
        <fullName evidence="2">Integrase core domain-containing protein</fullName>
    </submittedName>
</protein>
<reference evidence="2 3" key="1">
    <citation type="submission" date="2016-11" db="EMBL/GenBank/DDBJ databases">
        <authorList>
            <person name="Jaros S."/>
            <person name="Januszkiewicz K."/>
            <person name="Wedrychowicz H."/>
        </authorList>
    </citation>
    <scope>NUCLEOTIDE SEQUENCE [LARGE SCALE GENOMIC DNA]</scope>
    <source>
        <strain evidence="2 3">DSM 14809</strain>
    </source>
</reference>
<evidence type="ECO:0000313" key="3">
    <source>
        <dbReference type="Proteomes" id="UP000184185"/>
    </source>
</evidence>
<accession>A0A1M6J2A9</accession>
<dbReference type="OrthoDB" id="9775203at2"/>
<dbReference type="PANTHER" id="PTHR46889">
    <property type="entry name" value="TRANSPOSASE INSF FOR INSERTION SEQUENCE IS3B-RELATED"/>
    <property type="match status" value="1"/>
</dbReference>
<dbReference type="InterPro" id="IPR036397">
    <property type="entry name" value="RNaseH_sf"/>
</dbReference>
<dbReference type="Pfam" id="PF13333">
    <property type="entry name" value="rve_2"/>
    <property type="match status" value="1"/>
</dbReference>